<dbReference type="Proteomes" id="UP000314981">
    <property type="component" value="Chromosome 8"/>
</dbReference>
<evidence type="ECO:0000256" key="1">
    <source>
        <dbReference type="ARBA" id="ARBA00004324"/>
    </source>
</evidence>
<dbReference type="GO" id="GO:0016607">
    <property type="term" value="C:nuclear speck"/>
    <property type="evidence" value="ECO:0007669"/>
    <property type="project" value="UniProtKB-SubCell"/>
</dbReference>
<dbReference type="GO" id="GO:0003924">
    <property type="term" value="F:GTPase activity"/>
    <property type="evidence" value="ECO:0007669"/>
    <property type="project" value="TreeGrafter"/>
</dbReference>
<dbReference type="FunFam" id="3.40.50.300:FF:001102">
    <property type="entry name" value="Nuclear GTPase, germinal center-associated"/>
    <property type="match status" value="1"/>
</dbReference>
<keyword evidence="6" id="KW-0539">Nucleus</keyword>
<dbReference type="FunFam" id="3.40.50.300:FF:001353">
    <property type="entry name" value="Nuclear GTPase, germinal center associated"/>
    <property type="match status" value="1"/>
</dbReference>
<reference evidence="11" key="2">
    <citation type="submission" date="2025-08" db="UniProtKB">
        <authorList>
            <consortium name="Ensembl"/>
        </authorList>
    </citation>
    <scope>IDENTIFICATION</scope>
</reference>
<protein>
    <recommendedName>
        <fullName evidence="8">Nuclear GTPase SLIP-GC</fullName>
    </recommendedName>
    <alternativeName>
        <fullName evidence="9">Speckled-like pattern in the germinal center</fullName>
    </alternativeName>
</protein>
<keyword evidence="4" id="KW-0175">Coiled coil</keyword>
<keyword evidence="12" id="KW-1185">Reference proteome</keyword>
<dbReference type="CDD" id="cd00882">
    <property type="entry name" value="Ras_like_GTPase"/>
    <property type="match status" value="1"/>
</dbReference>
<reference evidence="11" key="3">
    <citation type="submission" date="2025-09" db="UniProtKB">
        <authorList>
            <consortium name="Ensembl"/>
        </authorList>
    </citation>
    <scope>IDENTIFICATION</scope>
</reference>
<evidence type="ECO:0000256" key="4">
    <source>
        <dbReference type="ARBA" id="ARBA00023054"/>
    </source>
</evidence>
<accession>A0A4W2DHM8</accession>
<proteinExistence type="predicted"/>
<dbReference type="Pfam" id="PF00350">
    <property type="entry name" value="Dynamin_N"/>
    <property type="match status" value="1"/>
</dbReference>
<dbReference type="SUPFAM" id="SSF52540">
    <property type="entry name" value="P-loop containing nucleoside triphosphate hydrolases"/>
    <property type="match status" value="1"/>
</dbReference>
<keyword evidence="3" id="KW-0378">Hydrolase</keyword>
<dbReference type="PANTHER" id="PTHR47308:SF1">
    <property type="entry name" value="NUCLEAR GTPASE SLIP-GC"/>
    <property type="match status" value="1"/>
</dbReference>
<evidence type="ECO:0000256" key="9">
    <source>
        <dbReference type="ARBA" id="ARBA00080899"/>
    </source>
</evidence>
<dbReference type="Gene3D" id="3.40.50.300">
    <property type="entry name" value="P-loop containing nucleotide triphosphate hydrolases"/>
    <property type="match status" value="2"/>
</dbReference>
<name>A0A4W2DHM8_BOBOX</name>
<comment type="function">
    <text evidence="7">Nuclear GTPase found in germinal center B-cells, where it may inhibit function of the activation-induced cytidine deaminase AICDA. Reduces somatic hypermutation in B-cells which may enhance genome stability.</text>
</comment>
<dbReference type="PANTHER" id="PTHR47308">
    <property type="entry name" value="NUCLEAR GTPASE SLIP-GC"/>
    <property type="match status" value="1"/>
</dbReference>
<comment type="subcellular location">
    <subcellularLocation>
        <location evidence="1">Nucleus speckle</location>
    </subcellularLocation>
</comment>
<evidence type="ECO:0000256" key="2">
    <source>
        <dbReference type="ARBA" id="ARBA00022741"/>
    </source>
</evidence>
<keyword evidence="5" id="KW-0342">GTP-binding</keyword>
<evidence type="ECO:0000256" key="7">
    <source>
        <dbReference type="ARBA" id="ARBA00054147"/>
    </source>
</evidence>
<organism evidence="11 12">
    <name type="scientific">Bos indicus x Bos taurus</name>
    <name type="common">Hybrid cattle</name>
    <dbReference type="NCBI Taxonomy" id="30522"/>
    <lineage>
        <taxon>Eukaryota</taxon>
        <taxon>Metazoa</taxon>
        <taxon>Chordata</taxon>
        <taxon>Craniata</taxon>
        <taxon>Vertebrata</taxon>
        <taxon>Euteleostomi</taxon>
        <taxon>Mammalia</taxon>
        <taxon>Eutheria</taxon>
        <taxon>Laurasiatheria</taxon>
        <taxon>Artiodactyla</taxon>
        <taxon>Ruminantia</taxon>
        <taxon>Pecora</taxon>
        <taxon>Bovidae</taxon>
        <taxon>Bovinae</taxon>
        <taxon>Bos</taxon>
    </lineage>
</organism>
<dbReference type="AlphaFoldDB" id="A0A4W2DHM8"/>
<dbReference type="InterPro" id="IPR045063">
    <property type="entry name" value="Dynamin_N"/>
</dbReference>
<evidence type="ECO:0000256" key="8">
    <source>
        <dbReference type="ARBA" id="ARBA00073579"/>
    </source>
</evidence>
<dbReference type="GO" id="GO:0005525">
    <property type="term" value="F:GTP binding"/>
    <property type="evidence" value="ECO:0007669"/>
    <property type="project" value="UniProtKB-KW"/>
</dbReference>
<evidence type="ECO:0000313" key="11">
    <source>
        <dbReference type="Ensembl" id="ENSBIXP00000018362.1"/>
    </source>
</evidence>
<feature type="domain" description="Dynamin N-terminal" evidence="10">
    <location>
        <begin position="103"/>
        <end position="322"/>
    </location>
</feature>
<sequence length="740" mass="84707">MAETEDFLVRELHPEDDDIFKEPMRKRRRSDRDQRFRAFPSVEQSALKEYEKLESRTRRVLSNTYQKLIQSVFLDDNIPNSIKYLINRLLALIEKPSLDPIYIGLFGSTGAGKSSLINAIIRQAMFLPVSGESICTSCIVQVSSGCCEQYEAKIHLLSDQEWKEELKNLTTLLHRTEGPGGEEEDAWDRGDAAEEAVWKLQMFYGNGAEGKSYEELLRAKPRGKIPTSRVISLKAEEAGELSVKLDPYIRTQRRDWDGGSAETHIWPLIKLVEVTLPKSELIPEGVVLVDIPGTGDFNSKRDEMWKKTIDKCSVIWVISDIERISGGRAHEDLLNESMKACQRGFCRDLALVVTKSDKLHLPEYLRERKVGNEAIQSQREAVLERNEMIKLQRNKILKDKLKRKLPADSRVLEASELVYTVSAQEYWQQAVLTEEETEIPKLREYIRRRLLDKKKRTVTKYVTEAFGLLLLTDSFSCIDHMQRSRGNQGFHQTLKAVCLKNGIYASRTLARIDLNEAITQPIYEQIDPIFGRIFRSGKPTDGSALIPHIDAFKLSLQEKMTEIGIRNGWKYDSYKNTFLIQEISAILGGLEEHILRKKRKIYESLTTSVQNDLKPCYEEAAQITGKKACERMKDVLRRGVDRQVAEGMFERAQERMQHQFQQLKNGITEKVKGSIATMLTLASSPGDGLYKELADVKSEYKEMEKLHRSLREVAENAVLRRGMQNFLLRMSPSKAGPPKT</sequence>
<evidence type="ECO:0000256" key="6">
    <source>
        <dbReference type="ARBA" id="ARBA00023242"/>
    </source>
</evidence>
<dbReference type="InterPro" id="IPR027417">
    <property type="entry name" value="P-loop_NTPase"/>
</dbReference>
<evidence type="ECO:0000256" key="5">
    <source>
        <dbReference type="ARBA" id="ARBA00023134"/>
    </source>
</evidence>
<keyword evidence="2" id="KW-0547">Nucleotide-binding</keyword>
<dbReference type="Ensembl" id="ENSBIXT00000048431.1">
    <property type="protein sequence ID" value="ENSBIXP00000018362.1"/>
    <property type="gene ID" value="ENSBIXG00000022204.1"/>
</dbReference>
<evidence type="ECO:0000313" key="12">
    <source>
        <dbReference type="Proteomes" id="UP000314981"/>
    </source>
</evidence>
<evidence type="ECO:0000259" key="10">
    <source>
        <dbReference type="Pfam" id="PF00350"/>
    </source>
</evidence>
<evidence type="ECO:0000256" key="3">
    <source>
        <dbReference type="ARBA" id="ARBA00022801"/>
    </source>
</evidence>
<reference evidence="11 12" key="1">
    <citation type="submission" date="2018-11" db="EMBL/GenBank/DDBJ databases">
        <title>Haplotype-resolved cattle genomes.</title>
        <authorList>
            <person name="Low W.Y."/>
            <person name="Tearle R."/>
            <person name="Bickhart D.M."/>
            <person name="Rosen B.D."/>
            <person name="Koren S."/>
            <person name="Rhie A."/>
            <person name="Hiendleder S."/>
            <person name="Phillippy A.M."/>
            <person name="Smith T.P.L."/>
            <person name="Williams J.L."/>
        </authorList>
    </citation>
    <scope>NUCLEOTIDE SEQUENCE [LARGE SCALE GENOMIC DNA]</scope>
</reference>
<dbReference type="InterPro" id="IPR053082">
    <property type="entry name" value="Nuclear_GTPase_SLIP-GC"/>
</dbReference>